<evidence type="ECO:0000313" key="1">
    <source>
        <dbReference type="EMBL" id="CAI5445386.1"/>
    </source>
</evidence>
<gene>
    <name evidence="1" type="ORF">CAMP_LOCUS8023</name>
</gene>
<dbReference type="Proteomes" id="UP001152747">
    <property type="component" value="Unassembled WGS sequence"/>
</dbReference>
<dbReference type="OrthoDB" id="5775818at2759"/>
<sequence>MHITRFSFRNLNVRHWNRKLWEVGYRGPVLPQQKATGRPDYPISPDRVNTLRERLARENVVMNLLTKPYTTQDAEVTFLATKGVNSLEELRNVEFAENEARRMPGKEKRTDGSKAVIRRRGNIGNLLHTHSTVEDSLAALANRKRWD</sequence>
<reference evidence="1" key="1">
    <citation type="submission" date="2022-11" db="EMBL/GenBank/DDBJ databases">
        <authorList>
            <person name="Kikuchi T."/>
        </authorList>
    </citation>
    <scope>NUCLEOTIDE SEQUENCE</scope>
    <source>
        <strain evidence="1">PS1010</strain>
    </source>
</reference>
<proteinExistence type="predicted"/>
<keyword evidence="2" id="KW-1185">Reference proteome</keyword>
<evidence type="ECO:0000313" key="2">
    <source>
        <dbReference type="Proteomes" id="UP001152747"/>
    </source>
</evidence>
<dbReference type="AlphaFoldDB" id="A0A9P1IJS4"/>
<protein>
    <submittedName>
        <fullName evidence="1">Uncharacterized protein</fullName>
    </submittedName>
</protein>
<comment type="caution">
    <text evidence="1">The sequence shown here is derived from an EMBL/GenBank/DDBJ whole genome shotgun (WGS) entry which is preliminary data.</text>
</comment>
<organism evidence="1 2">
    <name type="scientific">Caenorhabditis angaria</name>
    <dbReference type="NCBI Taxonomy" id="860376"/>
    <lineage>
        <taxon>Eukaryota</taxon>
        <taxon>Metazoa</taxon>
        <taxon>Ecdysozoa</taxon>
        <taxon>Nematoda</taxon>
        <taxon>Chromadorea</taxon>
        <taxon>Rhabditida</taxon>
        <taxon>Rhabditina</taxon>
        <taxon>Rhabditomorpha</taxon>
        <taxon>Rhabditoidea</taxon>
        <taxon>Rhabditidae</taxon>
        <taxon>Peloderinae</taxon>
        <taxon>Caenorhabditis</taxon>
    </lineage>
</organism>
<dbReference type="EMBL" id="CANHGI010000003">
    <property type="protein sequence ID" value="CAI5445386.1"/>
    <property type="molecule type" value="Genomic_DNA"/>
</dbReference>
<accession>A0A9P1IJS4</accession>
<name>A0A9P1IJS4_9PELO</name>